<reference evidence="7 8" key="1">
    <citation type="submission" date="2018-09" db="EMBL/GenBank/DDBJ databases">
        <title>Comparative genomics of Leucobacter spp.</title>
        <authorList>
            <person name="Reis A.C."/>
            <person name="Kolvenbach B.A."/>
            <person name="Corvini P.F.X."/>
            <person name="Nunes O.C."/>
        </authorList>
    </citation>
    <scope>NUCLEOTIDE SEQUENCE [LARGE SCALE GENOMIC DNA]</scope>
    <source>
        <strain evidence="7 8">L-1</strain>
    </source>
</reference>
<evidence type="ECO:0000256" key="4">
    <source>
        <dbReference type="ARBA" id="ARBA00023270"/>
    </source>
</evidence>
<evidence type="ECO:0000256" key="1">
    <source>
        <dbReference type="ARBA" id="ARBA00010936"/>
    </source>
</evidence>
<feature type="active site" description="Schiff-base intermediate with acetaldehyde" evidence="6">
    <location>
        <position position="160"/>
    </location>
</feature>
<evidence type="ECO:0000256" key="5">
    <source>
        <dbReference type="ARBA" id="ARBA00048791"/>
    </source>
</evidence>
<dbReference type="Pfam" id="PF01791">
    <property type="entry name" value="DeoC"/>
    <property type="match status" value="1"/>
</dbReference>
<dbReference type="RefSeq" id="WP_202382096.1">
    <property type="nucleotide sequence ID" value="NZ_BAAAMA010000002.1"/>
</dbReference>
<dbReference type="NCBIfam" id="TIGR00126">
    <property type="entry name" value="deoC"/>
    <property type="match status" value="1"/>
</dbReference>
<evidence type="ECO:0000313" key="7">
    <source>
        <dbReference type="EMBL" id="MBL3690011.1"/>
    </source>
</evidence>
<dbReference type="EMBL" id="QYAD01000002">
    <property type="protein sequence ID" value="MBL3690011.1"/>
    <property type="molecule type" value="Genomic_DNA"/>
</dbReference>
<comment type="catalytic activity">
    <reaction evidence="5 6">
        <text>2-deoxy-D-ribose 5-phosphate = D-glyceraldehyde 3-phosphate + acetaldehyde</text>
        <dbReference type="Rhea" id="RHEA:12821"/>
        <dbReference type="ChEBI" id="CHEBI:15343"/>
        <dbReference type="ChEBI" id="CHEBI:59776"/>
        <dbReference type="ChEBI" id="CHEBI:62877"/>
        <dbReference type="EC" id="4.1.2.4"/>
    </reaction>
</comment>
<evidence type="ECO:0000256" key="3">
    <source>
        <dbReference type="ARBA" id="ARBA00023239"/>
    </source>
</evidence>
<gene>
    <name evidence="6" type="primary">deoC</name>
    <name evidence="7" type="ORF">D3226_08550</name>
</gene>
<dbReference type="PIRSF" id="PIRSF001357">
    <property type="entry name" value="DeoC"/>
    <property type="match status" value="1"/>
</dbReference>
<sequence length="253" mass="25103">MTTAADFTTETFLANADHTLLAPGTTPAELEQFLLDARRLGVGRVCISPTLVEDAAAPLRSSAVQIVTVVGFPSGVHTAEVKAAEAAQAVADGAAEIDMVMNRGLARAGDWGGVQAEIQAVRDAVPGVVLKVILETAALSDAQIVAACRAAEAARADFVKTSTGFDPAGGASVHAVQIMAETVGGRLGVKASGGIRTAAAVRELAAAGATRFGVSGTAAILESWGHQSSSAAGSAGVSVATGAIQLPGAGGAY</sequence>
<dbReference type="GO" id="GO:0004139">
    <property type="term" value="F:deoxyribose-phosphate aldolase activity"/>
    <property type="evidence" value="ECO:0007669"/>
    <property type="project" value="UniProtKB-EC"/>
</dbReference>
<name>A0ABS1SPC4_9MICO</name>
<dbReference type="SUPFAM" id="SSF51569">
    <property type="entry name" value="Aldolase"/>
    <property type="match status" value="1"/>
</dbReference>
<dbReference type="CDD" id="cd00959">
    <property type="entry name" value="DeoC"/>
    <property type="match status" value="1"/>
</dbReference>
<organism evidence="7 8">
    <name type="scientific">Leucobacter chromiireducens subsp. chromiireducens</name>
    <dbReference type="NCBI Taxonomy" id="660067"/>
    <lineage>
        <taxon>Bacteria</taxon>
        <taxon>Bacillati</taxon>
        <taxon>Actinomycetota</taxon>
        <taxon>Actinomycetes</taxon>
        <taxon>Micrococcales</taxon>
        <taxon>Microbacteriaceae</taxon>
        <taxon>Leucobacter</taxon>
    </lineage>
</organism>
<dbReference type="PANTHER" id="PTHR10889:SF1">
    <property type="entry name" value="DEOXYRIBOSE-PHOSPHATE ALDOLASE"/>
    <property type="match status" value="1"/>
</dbReference>
<evidence type="ECO:0000256" key="6">
    <source>
        <dbReference type="HAMAP-Rule" id="MF_00114"/>
    </source>
</evidence>
<dbReference type="InterPro" id="IPR002915">
    <property type="entry name" value="DeoC/FbaB/LacD_aldolase"/>
</dbReference>
<dbReference type="Gene3D" id="3.20.20.70">
    <property type="entry name" value="Aldolase class I"/>
    <property type="match status" value="1"/>
</dbReference>
<comment type="subcellular location">
    <subcellularLocation>
        <location evidence="6">Cytoplasm</location>
    </subcellularLocation>
</comment>
<dbReference type="EC" id="4.1.2.4" evidence="6"/>
<dbReference type="SMART" id="SM01133">
    <property type="entry name" value="DeoC"/>
    <property type="match status" value="1"/>
</dbReference>
<accession>A0ABS1SPC4</accession>
<dbReference type="InterPro" id="IPR013785">
    <property type="entry name" value="Aldolase_TIM"/>
</dbReference>
<comment type="similarity">
    <text evidence="1 6">Belongs to the DeoC/FbaB aldolase family. DeoC type 1 subfamily.</text>
</comment>
<dbReference type="PANTHER" id="PTHR10889">
    <property type="entry name" value="DEOXYRIBOSE-PHOSPHATE ALDOLASE"/>
    <property type="match status" value="1"/>
</dbReference>
<keyword evidence="3 6" id="KW-0456">Lyase</keyword>
<dbReference type="Proteomes" id="UP001646141">
    <property type="component" value="Unassembled WGS sequence"/>
</dbReference>
<feature type="active site" description="Proton donor/acceptor" evidence="6">
    <location>
        <position position="190"/>
    </location>
</feature>
<dbReference type="InterPro" id="IPR028581">
    <property type="entry name" value="DeoC_typeI"/>
</dbReference>
<dbReference type="InterPro" id="IPR011343">
    <property type="entry name" value="DeoC"/>
</dbReference>
<evidence type="ECO:0000256" key="2">
    <source>
        <dbReference type="ARBA" id="ARBA00022490"/>
    </source>
</evidence>
<feature type="active site" description="Proton donor/acceptor" evidence="6">
    <location>
        <position position="98"/>
    </location>
</feature>
<keyword evidence="2 6" id="KW-0963">Cytoplasm</keyword>
<protein>
    <recommendedName>
        <fullName evidence="6">Deoxyribose-phosphate aldolase</fullName>
        <shortName evidence="6">DERA</shortName>
        <ecNumber evidence="6">4.1.2.4</ecNumber>
    </recommendedName>
    <alternativeName>
        <fullName evidence="6">2-deoxy-D-ribose 5-phosphate aldolase</fullName>
    </alternativeName>
    <alternativeName>
        <fullName evidence="6">Phosphodeoxyriboaldolase</fullName>
        <shortName evidence="6">Deoxyriboaldolase</shortName>
    </alternativeName>
</protein>
<keyword evidence="4 6" id="KW-0704">Schiff base</keyword>
<keyword evidence="8" id="KW-1185">Reference proteome</keyword>
<proteinExistence type="inferred from homology"/>
<evidence type="ECO:0000313" key="8">
    <source>
        <dbReference type="Proteomes" id="UP001646141"/>
    </source>
</evidence>
<comment type="function">
    <text evidence="6">Catalyzes a reversible aldol reaction between acetaldehyde and D-glyceraldehyde 3-phosphate to generate 2-deoxy-D-ribose 5-phosphate.</text>
</comment>
<dbReference type="HAMAP" id="MF_00114">
    <property type="entry name" value="DeoC_type1"/>
    <property type="match status" value="1"/>
</dbReference>
<comment type="pathway">
    <text evidence="6">Carbohydrate degradation; 2-deoxy-D-ribose 1-phosphate degradation; D-glyceraldehyde 3-phosphate and acetaldehyde from 2-deoxy-alpha-D-ribose 1-phosphate: step 2/2.</text>
</comment>
<comment type="caution">
    <text evidence="7">The sequence shown here is derived from an EMBL/GenBank/DDBJ whole genome shotgun (WGS) entry which is preliminary data.</text>
</comment>